<comment type="caution">
    <text evidence="1">The sequence shown here is derived from an EMBL/GenBank/DDBJ whole genome shotgun (WGS) entry which is preliminary data.</text>
</comment>
<name>A0ACB8R453_9AGAM</name>
<sequence length="283" mass="30670">MNLQGRLMGIKAQSVRVKKVLKEALQNSLPQKLFFRTTFPQPQERATFYRGVLTAAADAVGDVDIAARVQSDKEYAAALSKIPEARTSNLRGKLKDAADAVVRGAYKIDSFPPDHHVRIIKWLLAEEDTLYIFPEDATERTYDDSLPYSHDAIIMVICMVFFGPKAIAKFDPGLFRGDDGVSRLPATMVAACATAVEAGLRGFLLGRDIVQVDFTGSQFIRAYLNHTATLQNLQNNGPAIYNALLVSLYTSVMGAEGNNAGVSVGTTNCRVNAARVGQALGAA</sequence>
<organism evidence="1 2">
    <name type="scientific">Auriscalpium vulgare</name>
    <dbReference type="NCBI Taxonomy" id="40419"/>
    <lineage>
        <taxon>Eukaryota</taxon>
        <taxon>Fungi</taxon>
        <taxon>Dikarya</taxon>
        <taxon>Basidiomycota</taxon>
        <taxon>Agaricomycotina</taxon>
        <taxon>Agaricomycetes</taxon>
        <taxon>Russulales</taxon>
        <taxon>Auriscalpiaceae</taxon>
        <taxon>Auriscalpium</taxon>
    </lineage>
</organism>
<proteinExistence type="predicted"/>
<keyword evidence="2" id="KW-1185">Reference proteome</keyword>
<gene>
    <name evidence="1" type="ORF">FA95DRAFT_1613219</name>
</gene>
<dbReference type="Proteomes" id="UP000814033">
    <property type="component" value="Unassembled WGS sequence"/>
</dbReference>
<protein>
    <submittedName>
        <fullName evidence="1">Uncharacterized protein</fullName>
    </submittedName>
</protein>
<reference evidence="1" key="2">
    <citation type="journal article" date="2022" name="New Phytol.">
        <title>Evolutionary transition to the ectomycorrhizal habit in the genomes of a hyperdiverse lineage of mushroom-forming fungi.</title>
        <authorList>
            <person name="Looney B."/>
            <person name="Miyauchi S."/>
            <person name="Morin E."/>
            <person name="Drula E."/>
            <person name="Courty P.E."/>
            <person name="Kohler A."/>
            <person name="Kuo A."/>
            <person name="LaButti K."/>
            <person name="Pangilinan J."/>
            <person name="Lipzen A."/>
            <person name="Riley R."/>
            <person name="Andreopoulos W."/>
            <person name="He G."/>
            <person name="Johnson J."/>
            <person name="Nolan M."/>
            <person name="Tritt A."/>
            <person name="Barry K.W."/>
            <person name="Grigoriev I.V."/>
            <person name="Nagy L.G."/>
            <person name="Hibbett D."/>
            <person name="Henrissat B."/>
            <person name="Matheny P.B."/>
            <person name="Labbe J."/>
            <person name="Martin F.M."/>
        </authorList>
    </citation>
    <scope>NUCLEOTIDE SEQUENCE</scope>
    <source>
        <strain evidence="1">FP105234-sp</strain>
    </source>
</reference>
<evidence type="ECO:0000313" key="1">
    <source>
        <dbReference type="EMBL" id="KAI0038652.1"/>
    </source>
</evidence>
<reference evidence="1" key="1">
    <citation type="submission" date="2021-02" db="EMBL/GenBank/DDBJ databases">
        <authorList>
            <consortium name="DOE Joint Genome Institute"/>
            <person name="Ahrendt S."/>
            <person name="Looney B.P."/>
            <person name="Miyauchi S."/>
            <person name="Morin E."/>
            <person name="Drula E."/>
            <person name="Courty P.E."/>
            <person name="Chicoki N."/>
            <person name="Fauchery L."/>
            <person name="Kohler A."/>
            <person name="Kuo A."/>
            <person name="Labutti K."/>
            <person name="Pangilinan J."/>
            <person name="Lipzen A."/>
            <person name="Riley R."/>
            <person name="Andreopoulos W."/>
            <person name="He G."/>
            <person name="Johnson J."/>
            <person name="Barry K.W."/>
            <person name="Grigoriev I.V."/>
            <person name="Nagy L."/>
            <person name="Hibbett D."/>
            <person name="Henrissat B."/>
            <person name="Matheny P.B."/>
            <person name="Labbe J."/>
            <person name="Martin F."/>
        </authorList>
    </citation>
    <scope>NUCLEOTIDE SEQUENCE</scope>
    <source>
        <strain evidence="1">FP105234-sp</strain>
    </source>
</reference>
<accession>A0ACB8R453</accession>
<dbReference type="EMBL" id="MU276444">
    <property type="protein sequence ID" value="KAI0038652.1"/>
    <property type="molecule type" value="Genomic_DNA"/>
</dbReference>
<evidence type="ECO:0000313" key="2">
    <source>
        <dbReference type="Proteomes" id="UP000814033"/>
    </source>
</evidence>